<feature type="compositionally biased region" description="Basic and acidic residues" evidence="1">
    <location>
        <begin position="11"/>
        <end position="61"/>
    </location>
</feature>
<name>A0A540KJ97_MALBA</name>
<dbReference type="Proteomes" id="UP000315295">
    <property type="component" value="Unassembled WGS sequence"/>
</dbReference>
<keyword evidence="3" id="KW-1185">Reference proteome</keyword>
<dbReference type="EMBL" id="VIEB01001201">
    <property type="protein sequence ID" value="TQD74259.1"/>
    <property type="molecule type" value="Genomic_DNA"/>
</dbReference>
<gene>
    <name evidence="2" type="ORF">C1H46_040193</name>
</gene>
<organism evidence="2 3">
    <name type="scientific">Malus baccata</name>
    <name type="common">Siberian crab apple</name>
    <name type="synonym">Pyrus baccata</name>
    <dbReference type="NCBI Taxonomy" id="106549"/>
    <lineage>
        <taxon>Eukaryota</taxon>
        <taxon>Viridiplantae</taxon>
        <taxon>Streptophyta</taxon>
        <taxon>Embryophyta</taxon>
        <taxon>Tracheophyta</taxon>
        <taxon>Spermatophyta</taxon>
        <taxon>Magnoliopsida</taxon>
        <taxon>eudicotyledons</taxon>
        <taxon>Gunneridae</taxon>
        <taxon>Pentapetalae</taxon>
        <taxon>rosids</taxon>
        <taxon>fabids</taxon>
        <taxon>Rosales</taxon>
        <taxon>Rosaceae</taxon>
        <taxon>Amygdaloideae</taxon>
        <taxon>Maleae</taxon>
        <taxon>Malus</taxon>
    </lineage>
</organism>
<accession>A0A540KJ97</accession>
<comment type="caution">
    <text evidence="2">The sequence shown here is derived from an EMBL/GenBank/DDBJ whole genome shotgun (WGS) entry which is preliminary data.</text>
</comment>
<feature type="compositionally biased region" description="Polar residues" evidence="1">
    <location>
        <begin position="68"/>
        <end position="77"/>
    </location>
</feature>
<feature type="region of interest" description="Disordered" evidence="1">
    <location>
        <begin position="1"/>
        <end position="81"/>
    </location>
</feature>
<protein>
    <submittedName>
        <fullName evidence="2">Uncharacterized protein</fullName>
    </submittedName>
</protein>
<evidence type="ECO:0000313" key="2">
    <source>
        <dbReference type="EMBL" id="TQD74259.1"/>
    </source>
</evidence>
<evidence type="ECO:0000313" key="3">
    <source>
        <dbReference type="Proteomes" id="UP000315295"/>
    </source>
</evidence>
<proteinExistence type="predicted"/>
<reference evidence="2 3" key="1">
    <citation type="journal article" date="2019" name="G3 (Bethesda)">
        <title>Sequencing of a Wild Apple (Malus baccata) Genome Unravels the Differences Between Cultivated and Wild Apple Species Regarding Disease Resistance and Cold Tolerance.</title>
        <authorList>
            <person name="Chen X."/>
        </authorList>
    </citation>
    <scope>NUCLEOTIDE SEQUENCE [LARGE SCALE GENOMIC DNA]</scope>
    <source>
        <strain evidence="3">cv. Shandingzi</strain>
        <tissue evidence="2">Leaves</tissue>
    </source>
</reference>
<sequence>MYICTQNGGRKARDGRGESERSGMRGRSEVVGRNENGEGRKMAEKGKRGERRDEELGKGGERLPPAPSHSQRATANGVTARVCWKRESFLGEERESER</sequence>
<evidence type="ECO:0000256" key="1">
    <source>
        <dbReference type="SAM" id="MobiDB-lite"/>
    </source>
</evidence>
<dbReference type="AlphaFoldDB" id="A0A540KJ97"/>